<comment type="caution">
    <text evidence="2">The sequence shown here is derived from an EMBL/GenBank/DDBJ whole genome shotgun (WGS) entry which is preliminary data.</text>
</comment>
<evidence type="ECO:0000313" key="2">
    <source>
        <dbReference type="EMBL" id="KAK9116110.1"/>
    </source>
</evidence>
<dbReference type="EMBL" id="JBBNAE010000006">
    <property type="protein sequence ID" value="KAK9116110.1"/>
    <property type="molecule type" value="Genomic_DNA"/>
</dbReference>
<name>A0AAP0NSI0_9MAGN</name>
<accession>A0AAP0NSI0</accession>
<evidence type="ECO:0000313" key="3">
    <source>
        <dbReference type="Proteomes" id="UP001417504"/>
    </source>
</evidence>
<dbReference type="AlphaFoldDB" id="A0AAP0NSI0"/>
<keyword evidence="3" id="KW-1185">Reference proteome</keyword>
<feature type="region of interest" description="Disordered" evidence="1">
    <location>
        <begin position="1"/>
        <end position="62"/>
    </location>
</feature>
<gene>
    <name evidence="2" type="ORF">Sjap_015057</name>
</gene>
<dbReference type="Proteomes" id="UP001417504">
    <property type="component" value="Unassembled WGS sequence"/>
</dbReference>
<evidence type="ECO:0000256" key="1">
    <source>
        <dbReference type="SAM" id="MobiDB-lite"/>
    </source>
</evidence>
<reference evidence="2 3" key="1">
    <citation type="submission" date="2024-01" db="EMBL/GenBank/DDBJ databases">
        <title>Genome assemblies of Stephania.</title>
        <authorList>
            <person name="Yang L."/>
        </authorList>
    </citation>
    <scope>NUCLEOTIDE SEQUENCE [LARGE SCALE GENOMIC DNA]</scope>
    <source>
        <strain evidence="2">QJT</strain>
        <tissue evidence="2">Leaf</tissue>
    </source>
</reference>
<sequence>MQQGLWPNAAKKGKGGEKREGVADLQRGGWGRRKREDEDGGGGVDADLKRRGEGWGESEVKEREKRRSLGFLVEMRRQASVLALCTL</sequence>
<feature type="compositionally biased region" description="Basic and acidic residues" evidence="1">
    <location>
        <begin position="46"/>
        <end position="62"/>
    </location>
</feature>
<organism evidence="2 3">
    <name type="scientific">Stephania japonica</name>
    <dbReference type="NCBI Taxonomy" id="461633"/>
    <lineage>
        <taxon>Eukaryota</taxon>
        <taxon>Viridiplantae</taxon>
        <taxon>Streptophyta</taxon>
        <taxon>Embryophyta</taxon>
        <taxon>Tracheophyta</taxon>
        <taxon>Spermatophyta</taxon>
        <taxon>Magnoliopsida</taxon>
        <taxon>Ranunculales</taxon>
        <taxon>Menispermaceae</taxon>
        <taxon>Menispermoideae</taxon>
        <taxon>Cissampelideae</taxon>
        <taxon>Stephania</taxon>
    </lineage>
</organism>
<proteinExistence type="predicted"/>
<protein>
    <submittedName>
        <fullName evidence="2">Uncharacterized protein</fullName>
    </submittedName>
</protein>